<dbReference type="STRING" id="595528.A0A0D2X1Y1"/>
<keyword evidence="5 7" id="KW-0472">Membrane</keyword>
<comment type="similarity">
    <text evidence="2 6">Belongs to the DP1 family.</text>
</comment>
<evidence type="ECO:0000256" key="7">
    <source>
        <dbReference type="SAM" id="Phobius"/>
    </source>
</evidence>
<feature type="transmembrane region" description="Helical" evidence="7">
    <location>
        <begin position="86"/>
        <end position="105"/>
    </location>
</feature>
<dbReference type="PANTHER" id="PTHR12300">
    <property type="entry name" value="HVA22-LIKE PROTEINS"/>
    <property type="match status" value="1"/>
</dbReference>
<keyword evidence="9" id="KW-1185">Reference proteome</keyword>
<dbReference type="InterPro" id="IPR004345">
    <property type="entry name" value="TB2_DP1_HVA22"/>
</dbReference>
<comment type="subcellular location">
    <subcellularLocation>
        <location evidence="1 6">Membrane</location>
        <topology evidence="1 6">Multi-pass membrane protein</topology>
    </subcellularLocation>
</comment>
<dbReference type="GO" id="GO:0016020">
    <property type="term" value="C:membrane"/>
    <property type="evidence" value="ECO:0007669"/>
    <property type="project" value="UniProtKB-SubCell"/>
</dbReference>
<sequence length="176" mass="19912">MGDQVKLYLDKLDAELNKYPFMIRLQDQTKVPKAYLAIGGFLLILLSLSAGLGAQLVCNIVGFVYPAYASFKAIESTNKDDDTQWLTYWVVFAFFSLLEFFSDIILHWLPFYYLMKFVFLVYLMLPTLNGAAQLYQNVIRRFLLQNQADIDHGISKVRGAATSAASSAVQNANKTE</sequence>
<organism evidence="8 9">
    <name type="scientific">Capsaspora owczarzaki (strain ATCC 30864)</name>
    <dbReference type="NCBI Taxonomy" id="595528"/>
    <lineage>
        <taxon>Eukaryota</taxon>
        <taxon>Filasterea</taxon>
        <taxon>Capsaspora</taxon>
    </lineage>
</organism>
<dbReference type="InParanoid" id="A0A0D2X1Y1"/>
<dbReference type="eggNOG" id="KOG1725">
    <property type="taxonomic scope" value="Eukaryota"/>
</dbReference>
<dbReference type="RefSeq" id="XP_004349466.1">
    <property type="nucleotide sequence ID" value="XM_004349416.2"/>
</dbReference>
<evidence type="ECO:0000313" key="9">
    <source>
        <dbReference type="Proteomes" id="UP000008743"/>
    </source>
</evidence>
<gene>
    <name evidence="8" type="ORF">CAOG_002716</name>
</gene>
<evidence type="ECO:0000256" key="6">
    <source>
        <dbReference type="RuleBase" id="RU362006"/>
    </source>
</evidence>
<keyword evidence="8" id="KW-0675">Receptor</keyword>
<proteinExistence type="inferred from homology"/>
<dbReference type="EMBL" id="KE346362">
    <property type="protein sequence ID" value="KJE91599.1"/>
    <property type="molecule type" value="Genomic_DNA"/>
</dbReference>
<feature type="transmembrane region" description="Helical" evidence="7">
    <location>
        <begin position="34"/>
        <end position="65"/>
    </location>
</feature>
<keyword evidence="3 7" id="KW-0812">Transmembrane</keyword>
<feature type="transmembrane region" description="Helical" evidence="7">
    <location>
        <begin position="111"/>
        <end position="132"/>
    </location>
</feature>
<dbReference type="PANTHER" id="PTHR12300:SF161">
    <property type="entry name" value="RECEPTOR EXPRESSION-ENHANCING PROTEIN"/>
    <property type="match status" value="1"/>
</dbReference>
<keyword evidence="4 7" id="KW-1133">Transmembrane helix</keyword>
<evidence type="ECO:0000256" key="1">
    <source>
        <dbReference type="ARBA" id="ARBA00004141"/>
    </source>
</evidence>
<evidence type="ECO:0000256" key="2">
    <source>
        <dbReference type="ARBA" id="ARBA00008573"/>
    </source>
</evidence>
<evidence type="ECO:0000256" key="3">
    <source>
        <dbReference type="ARBA" id="ARBA00022692"/>
    </source>
</evidence>
<accession>A0A0D2X1Y1</accession>
<name>A0A0D2X1Y1_CAPO3</name>
<dbReference type="OrthoDB" id="10009287at2759"/>
<dbReference type="Proteomes" id="UP000008743">
    <property type="component" value="Unassembled WGS sequence"/>
</dbReference>
<reference evidence="9" key="1">
    <citation type="submission" date="2011-02" db="EMBL/GenBank/DDBJ databases">
        <title>The Genome Sequence of Capsaspora owczarzaki ATCC 30864.</title>
        <authorList>
            <person name="Russ C."/>
            <person name="Cuomo C."/>
            <person name="Burger G."/>
            <person name="Gray M.W."/>
            <person name="Holland P.W.H."/>
            <person name="King N."/>
            <person name="Lang F.B.F."/>
            <person name="Roger A.J."/>
            <person name="Ruiz-Trillo I."/>
            <person name="Young S.K."/>
            <person name="Zeng Q."/>
            <person name="Gargeya S."/>
            <person name="Alvarado L."/>
            <person name="Berlin A."/>
            <person name="Chapman S.B."/>
            <person name="Chen Z."/>
            <person name="Freedman E."/>
            <person name="Gellesch M."/>
            <person name="Goldberg J."/>
            <person name="Griggs A."/>
            <person name="Gujja S."/>
            <person name="Heilman E."/>
            <person name="Heiman D."/>
            <person name="Howarth C."/>
            <person name="Mehta T."/>
            <person name="Neiman D."/>
            <person name="Pearson M."/>
            <person name="Roberts A."/>
            <person name="Saif S."/>
            <person name="Shea T."/>
            <person name="Shenoy N."/>
            <person name="Sisk P."/>
            <person name="Stolte C."/>
            <person name="Sykes S."/>
            <person name="White J."/>
            <person name="Yandava C."/>
            <person name="Haas B."/>
            <person name="Nusbaum C."/>
            <person name="Birren B."/>
        </authorList>
    </citation>
    <scope>NUCLEOTIDE SEQUENCE</scope>
    <source>
        <strain evidence="9">ATCC 30864</strain>
    </source>
</reference>
<dbReference type="AlphaFoldDB" id="A0A0D2X1Y1"/>
<dbReference type="FunCoup" id="A0A0D2X1Y1">
    <property type="interactions" value="82"/>
</dbReference>
<protein>
    <submittedName>
        <fullName evidence="8">Receptor accessory protein 5</fullName>
    </submittedName>
</protein>
<evidence type="ECO:0000256" key="4">
    <source>
        <dbReference type="ARBA" id="ARBA00022989"/>
    </source>
</evidence>
<dbReference type="Pfam" id="PF03134">
    <property type="entry name" value="TB2_DP1_HVA22"/>
    <property type="match status" value="1"/>
</dbReference>
<evidence type="ECO:0000256" key="5">
    <source>
        <dbReference type="ARBA" id="ARBA00023136"/>
    </source>
</evidence>
<dbReference type="OMA" id="DTQYWVV"/>
<evidence type="ECO:0000313" key="8">
    <source>
        <dbReference type="EMBL" id="KJE91599.1"/>
    </source>
</evidence>
<dbReference type="PhylomeDB" id="A0A0D2X1Y1"/>